<evidence type="ECO:0000313" key="10">
    <source>
        <dbReference type="Proteomes" id="UP000078503"/>
    </source>
</evidence>
<name>A0A178K3Q2_9GAMM</name>
<comment type="subcellular location">
    <subcellularLocation>
        <location evidence="1">Membrane</location>
    </subcellularLocation>
</comment>
<dbReference type="CDD" id="cd11386">
    <property type="entry name" value="MCP_signal"/>
    <property type="match status" value="1"/>
</dbReference>
<feature type="domain" description="HAMP" evidence="8">
    <location>
        <begin position="211"/>
        <end position="265"/>
    </location>
</feature>
<dbReference type="PANTHER" id="PTHR32089:SF120">
    <property type="entry name" value="METHYL-ACCEPTING CHEMOTAXIS PROTEIN TLPQ"/>
    <property type="match status" value="1"/>
</dbReference>
<feature type="region of interest" description="Disordered" evidence="5">
    <location>
        <begin position="318"/>
        <end position="338"/>
    </location>
</feature>
<dbReference type="FunFam" id="1.10.287.950:FF:000001">
    <property type="entry name" value="Methyl-accepting chemotaxis sensory transducer"/>
    <property type="match status" value="1"/>
</dbReference>
<keyword evidence="6" id="KW-0472">Membrane</keyword>
<feature type="domain" description="Methyl-accepting transducer" evidence="7">
    <location>
        <begin position="270"/>
        <end position="506"/>
    </location>
</feature>
<dbReference type="PROSITE" id="PS50111">
    <property type="entry name" value="CHEMOTAXIS_TRANSDUC_2"/>
    <property type="match status" value="1"/>
</dbReference>
<gene>
    <name evidence="9" type="ORF">A3K86_20500</name>
</gene>
<keyword evidence="6" id="KW-0812">Transmembrane</keyword>
<feature type="compositionally biased region" description="Polar residues" evidence="5">
    <location>
        <begin position="318"/>
        <end position="329"/>
    </location>
</feature>
<evidence type="ECO:0000256" key="3">
    <source>
        <dbReference type="ARBA" id="ARBA00029447"/>
    </source>
</evidence>
<keyword evidence="10" id="KW-1185">Reference proteome</keyword>
<evidence type="ECO:0000259" key="7">
    <source>
        <dbReference type="PROSITE" id="PS50111"/>
    </source>
</evidence>
<dbReference type="InterPro" id="IPR004090">
    <property type="entry name" value="Chemotax_Me-accpt_rcpt"/>
</dbReference>
<dbReference type="GO" id="GO:0006935">
    <property type="term" value="P:chemotaxis"/>
    <property type="evidence" value="ECO:0007669"/>
    <property type="project" value="InterPro"/>
</dbReference>
<evidence type="ECO:0000259" key="8">
    <source>
        <dbReference type="PROSITE" id="PS50885"/>
    </source>
</evidence>
<evidence type="ECO:0000256" key="5">
    <source>
        <dbReference type="SAM" id="MobiDB-lite"/>
    </source>
</evidence>
<dbReference type="InterPro" id="IPR024478">
    <property type="entry name" value="HlyB_4HB_MCP"/>
</dbReference>
<dbReference type="InterPro" id="IPR003660">
    <property type="entry name" value="HAMP_dom"/>
</dbReference>
<dbReference type="Pfam" id="PF00672">
    <property type="entry name" value="HAMP"/>
    <property type="match status" value="1"/>
</dbReference>
<feature type="transmembrane region" description="Helical" evidence="6">
    <location>
        <begin position="12"/>
        <end position="30"/>
    </location>
</feature>
<dbReference type="SMART" id="SM00283">
    <property type="entry name" value="MA"/>
    <property type="match status" value="1"/>
</dbReference>
<dbReference type="GO" id="GO:0016020">
    <property type="term" value="C:membrane"/>
    <property type="evidence" value="ECO:0007669"/>
    <property type="project" value="UniProtKB-SubCell"/>
</dbReference>
<dbReference type="PANTHER" id="PTHR32089">
    <property type="entry name" value="METHYL-ACCEPTING CHEMOTAXIS PROTEIN MCPB"/>
    <property type="match status" value="1"/>
</dbReference>
<dbReference type="Pfam" id="PF12729">
    <property type="entry name" value="4HB_MCP_1"/>
    <property type="match status" value="1"/>
</dbReference>
<organism evidence="9 10">
    <name type="scientific">Photobacterium jeanii</name>
    <dbReference type="NCBI Taxonomy" id="858640"/>
    <lineage>
        <taxon>Bacteria</taxon>
        <taxon>Pseudomonadati</taxon>
        <taxon>Pseudomonadota</taxon>
        <taxon>Gammaproteobacteria</taxon>
        <taxon>Vibrionales</taxon>
        <taxon>Vibrionaceae</taxon>
        <taxon>Photobacterium</taxon>
    </lineage>
</organism>
<dbReference type="CDD" id="cd06225">
    <property type="entry name" value="HAMP"/>
    <property type="match status" value="1"/>
</dbReference>
<dbReference type="OrthoDB" id="7054443at2"/>
<dbReference type="Proteomes" id="UP000078503">
    <property type="component" value="Unassembled WGS sequence"/>
</dbReference>
<dbReference type="GO" id="GO:0007165">
    <property type="term" value="P:signal transduction"/>
    <property type="evidence" value="ECO:0007669"/>
    <property type="project" value="UniProtKB-KW"/>
</dbReference>
<dbReference type="SMART" id="SM00304">
    <property type="entry name" value="HAMP"/>
    <property type="match status" value="2"/>
</dbReference>
<dbReference type="GO" id="GO:0004888">
    <property type="term" value="F:transmembrane signaling receptor activity"/>
    <property type="evidence" value="ECO:0007669"/>
    <property type="project" value="InterPro"/>
</dbReference>
<dbReference type="STRING" id="858640.A3K86_20500"/>
<dbReference type="Gene3D" id="1.10.287.950">
    <property type="entry name" value="Methyl-accepting chemotaxis protein"/>
    <property type="match status" value="1"/>
</dbReference>
<dbReference type="InterPro" id="IPR004089">
    <property type="entry name" value="MCPsignal_dom"/>
</dbReference>
<dbReference type="EMBL" id="LVHF01000033">
    <property type="protein sequence ID" value="OAN11333.1"/>
    <property type="molecule type" value="Genomic_DNA"/>
</dbReference>
<evidence type="ECO:0000256" key="1">
    <source>
        <dbReference type="ARBA" id="ARBA00004370"/>
    </source>
</evidence>
<keyword evidence="6" id="KW-1133">Transmembrane helix</keyword>
<dbReference type="PRINTS" id="PR00260">
    <property type="entry name" value="CHEMTRNSDUCR"/>
</dbReference>
<proteinExistence type="inferred from homology"/>
<evidence type="ECO:0000313" key="9">
    <source>
        <dbReference type="EMBL" id="OAN11333.1"/>
    </source>
</evidence>
<dbReference type="AlphaFoldDB" id="A0A178K3Q2"/>
<evidence type="ECO:0000256" key="6">
    <source>
        <dbReference type="SAM" id="Phobius"/>
    </source>
</evidence>
<evidence type="ECO:0000256" key="2">
    <source>
        <dbReference type="ARBA" id="ARBA00023224"/>
    </source>
</evidence>
<sequence>MNYKNLSIGKKIGVVFFSIGIAVAALGYFLTSEIDQIKGNLLGITDGMVPKIVLVQELQIDITTLRKDEFSLLPNINHPKIGEWLGAVDKIKSKIDNDLKRYESMLTTDEGRRVFEQVSQSWKNYKLSTQDYAPAIKAGDITRANNAVLNSLEVFNKLHSSLEHLMKLTHEESQLERSYALDSVEQSNLYSLIGIVLIITFMVVMNLFLTRQICSPLDLVAAMAQKIASGDLTYQLKRKEIGNDELGDLADSCIRMQDRLRDLVHDISSAVTQLSAAIEEVSTVSAHSANGMKQQQDELTMIATAMNQMQSTVNEVANNTEDASESANKATEDANESTRVVNRNIEEIQRVASVIEHAGDMVSQLEQDSASISMVVDVISGIAEQTNLLALNAAIEAARAGEQGRGFAVVADEVRTLAGRTSESTNEIITIIEKLQQRAKQTGEATKESCQLIHSCVEQTELTGSHITQIEGAVNQIASMNMQIASACSEQNSVTEELGRNVENINLSSQEVAAGANQTSQACNELSQLASSLQNVVGRFKIM</sequence>
<comment type="similarity">
    <text evidence="3">Belongs to the methyl-accepting chemotaxis (MCP) protein family.</text>
</comment>
<keyword evidence="2 4" id="KW-0807">Transducer</keyword>
<dbReference type="PROSITE" id="PS50885">
    <property type="entry name" value="HAMP"/>
    <property type="match status" value="1"/>
</dbReference>
<accession>A0A178K3Q2</accession>
<feature type="transmembrane region" description="Helical" evidence="6">
    <location>
        <begin position="189"/>
        <end position="209"/>
    </location>
</feature>
<dbReference type="RefSeq" id="WP_068335926.1">
    <property type="nucleotide sequence ID" value="NZ_LVHF01000033.1"/>
</dbReference>
<reference evidence="9 10" key="1">
    <citation type="submission" date="2016-03" db="EMBL/GenBank/DDBJ databases">
        <title>Photobacterium proteolyticum sp. nov. a protease producing bacterium isolated from ocean sediments of Laizhou Bay.</title>
        <authorList>
            <person name="Li Y."/>
        </authorList>
    </citation>
    <scope>NUCLEOTIDE SEQUENCE [LARGE SCALE GENOMIC DNA]</scope>
    <source>
        <strain evidence="9 10">R-40508</strain>
    </source>
</reference>
<comment type="caution">
    <text evidence="9">The sequence shown here is derived from an EMBL/GenBank/DDBJ whole genome shotgun (WGS) entry which is preliminary data.</text>
</comment>
<dbReference type="Pfam" id="PF00015">
    <property type="entry name" value="MCPsignal"/>
    <property type="match status" value="1"/>
</dbReference>
<dbReference type="SUPFAM" id="SSF58104">
    <property type="entry name" value="Methyl-accepting chemotaxis protein (MCP) signaling domain"/>
    <property type="match status" value="1"/>
</dbReference>
<protein>
    <submittedName>
        <fullName evidence="9">Chemotaxis protein</fullName>
    </submittedName>
</protein>
<evidence type="ECO:0000256" key="4">
    <source>
        <dbReference type="PROSITE-ProRule" id="PRU00284"/>
    </source>
</evidence>